<name>A0A0A1URE6_9HYPO</name>
<gene>
    <name evidence="2" type="ORF">X797_008177</name>
</gene>
<organism evidence="2">
    <name type="scientific">Metarhizium robertsii</name>
    <dbReference type="NCBI Taxonomy" id="568076"/>
    <lineage>
        <taxon>Eukaryota</taxon>
        <taxon>Fungi</taxon>
        <taxon>Dikarya</taxon>
        <taxon>Ascomycota</taxon>
        <taxon>Pezizomycotina</taxon>
        <taxon>Sordariomycetes</taxon>
        <taxon>Hypocreomycetidae</taxon>
        <taxon>Hypocreales</taxon>
        <taxon>Clavicipitaceae</taxon>
        <taxon>Metarhizium</taxon>
    </lineage>
</organism>
<dbReference type="Proteomes" id="UP000030151">
    <property type="component" value="Unassembled WGS sequence"/>
</dbReference>
<dbReference type="InterPro" id="IPR050712">
    <property type="entry name" value="NAD(P)H-dep_reductase"/>
</dbReference>
<dbReference type="HOGENOM" id="CLU_055322_2_0_1"/>
<reference evidence="2" key="1">
    <citation type="submission" date="2014-02" db="EMBL/GenBank/DDBJ databases">
        <title>The genome sequence of the entomopathogenic fungus Metarhizium robertsii ARSEF 2575.</title>
        <authorList>
            <person name="Giuliano Garisto Donzelli B."/>
            <person name="Roe B.A."/>
            <person name="Macmil S.L."/>
            <person name="Krasnoff S.B."/>
            <person name="Gibson D.M."/>
        </authorList>
    </citation>
    <scope>NUCLEOTIDE SEQUENCE [LARGE SCALE GENOMIC DNA]</scope>
    <source>
        <strain evidence="2">ARSEF 2575</strain>
    </source>
</reference>
<sequence>MATTTGRVYRIATVTCSVRAPRLNPFISQYVRDTIAPSRTGIALDIIDLQDQALPLCDEPEIPSHLPPDDPTPHYRNEHTRRWSETVRGYDAFIFVTPQYNWSIPASLKNALDYLFYEWKGKPTAVVTYGGKGGGKAADHLRQILTGLQMRVAKSTAQLTVTSKTLEYCLKLDEINGADTERWRKDGMEAELQNAFKELVDMLQGGQ</sequence>
<dbReference type="eggNOG" id="KOG4530">
    <property type="taxonomic scope" value="Eukaryota"/>
</dbReference>
<accession>A0A0A1URE6</accession>
<dbReference type="GO" id="GO:0005829">
    <property type="term" value="C:cytosol"/>
    <property type="evidence" value="ECO:0007669"/>
    <property type="project" value="TreeGrafter"/>
</dbReference>
<dbReference type="EMBL" id="JELW01000024">
    <property type="protein sequence ID" value="EXU98703.1"/>
    <property type="molecule type" value="Genomic_DNA"/>
</dbReference>
<dbReference type="GO" id="GO:0016491">
    <property type="term" value="F:oxidoreductase activity"/>
    <property type="evidence" value="ECO:0007669"/>
    <property type="project" value="InterPro"/>
</dbReference>
<evidence type="ECO:0000259" key="1">
    <source>
        <dbReference type="Pfam" id="PF03358"/>
    </source>
</evidence>
<dbReference type="Pfam" id="PF03358">
    <property type="entry name" value="FMN_red"/>
    <property type="match status" value="1"/>
</dbReference>
<dbReference type="GO" id="GO:0010181">
    <property type="term" value="F:FMN binding"/>
    <property type="evidence" value="ECO:0007669"/>
    <property type="project" value="TreeGrafter"/>
</dbReference>
<dbReference type="PANTHER" id="PTHR30543">
    <property type="entry name" value="CHROMATE REDUCTASE"/>
    <property type="match status" value="1"/>
</dbReference>
<dbReference type="AlphaFoldDB" id="A0A0A1URE6"/>
<dbReference type="PANTHER" id="PTHR30543:SF21">
    <property type="entry name" value="NAD(P)H-DEPENDENT FMN REDUCTASE LOT6"/>
    <property type="match status" value="1"/>
</dbReference>
<feature type="domain" description="NADPH-dependent FMN reductase-like" evidence="1">
    <location>
        <begin position="10"/>
        <end position="155"/>
    </location>
</feature>
<dbReference type="OrthoDB" id="68575at2759"/>
<dbReference type="SUPFAM" id="SSF52218">
    <property type="entry name" value="Flavoproteins"/>
    <property type="match status" value="1"/>
</dbReference>
<proteinExistence type="predicted"/>
<dbReference type="InterPro" id="IPR029039">
    <property type="entry name" value="Flavoprotein-like_sf"/>
</dbReference>
<dbReference type="InterPro" id="IPR005025">
    <property type="entry name" value="FMN_Rdtase-like_dom"/>
</dbReference>
<protein>
    <submittedName>
        <fullName evidence="2">NADPH-dependent FMN reductase</fullName>
    </submittedName>
</protein>
<comment type="caution">
    <text evidence="2">The sequence shown here is derived from an EMBL/GenBank/DDBJ whole genome shotgun (WGS) entry which is preliminary data.</text>
</comment>
<dbReference type="Gene3D" id="3.40.50.360">
    <property type="match status" value="1"/>
</dbReference>
<evidence type="ECO:0000313" key="2">
    <source>
        <dbReference type="EMBL" id="EXU98703.1"/>
    </source>
</evidence>